<dbReference type="Proteomes" id="UP001209878">
    <property type="component" value="Unassembled WGS sequence"/>
</dbReference>
<dbReference type="Pfam" id="PF07716">
    <property type="entry name" value="bZIP_2"/>
    <property type="match status" value="1"/>
</dbReference>
<organism evidence="2 3">
    <name type="scientific">Ridgeia piscesae</name>
    <name type="common">Tubeworm</name>
    <dbReference type="NCBI Taxonomy" id="27915"/>
    <lineage>
        <taxon>Eukaryota</taxon>
        <taxon>Metazoa</taxon>
        <taxon>Spiralia</taxon>
        <taxon>Lophotrochozoa</taxon>
        <taxon>Annelida</taxon>
        <taxon>Polychaeta</taxon>
        <taxon>Sedentaria</taxon>
        <taxon>Canalipalpata</taxon>
        <taxon>Sabellida</taxon>
        <taxon>Siboglinidae</taxon>
        <taxon>Ridgeia</taxon>
    </lineage>
</organism>
<dbReference type="InterPro" id="IPR004827">
    <property type="entry name" value="bZIP"/>
</dbReference>
<dbReference type="SUPFAM" id="SSF57959">
    <property type="entry name" value="Leucine zipper domain"/>
    <property type="match status" value="1"/>
</dbReference>
<gene>
    <name evidence="2" type="ORF">NP493_359g08011</name>
</gene>
<feature type="domain" description="BZIP" evidence="1">
    <location>
        <begin position="122"/>
        <end position="161"/>
    </location>
</feature>
<dbReference type="GO" id="GO:0003700">
    <property type="term" value="F:DNA-binding transcription factor activity"/>
    <property type="evidence" value="ECO:0007669"/>
    <property type="project" value="InterPro"/>
</dbReference>
<dbReference type="InterPro" id="IPR046347">
    <property type="entry name" value="bZIP_sf"/>
</dbReference>
<dbReference type="EMBL" id="JAODUO010000360">
    <property type="protein sequence ID" value="KAK2182272.1"/>
    <property type="molecule type" value="Genomic_DNA"/>
</dbReference>
<name>A0AAD9NTJ2_RIDPI</name>
<dbReference type="AlphaFoldDB" id="A0AAD9NTJ2"/>
<accession>A0AAD9NTJ2</accession>
<dbReference type="Gene3D" id="1.20.5.170">
    <property type="match status" value="1"/>
</dbReference>
<proteinExistence type="predicted"/>
<evidence type="ECO:0000313" key="2">
    <source>
        <dbReference type="EMBL" id="KAK2182272.1"/>
    </source>
</evidence>
<keyword evidence="3" id="KW-1185">Reference proteome</keyword>
<reference evidence="2" key="1">
    <citation type="journal article" date="2023" name="Mol. Biol. Evol.">
        <title>Third-Generation Sequencing Reveals the Adaptive Role of the Epigenome in Three Deep-Sea Polychaetes.</title>
        <authorList>
            <person name="Perez M."/>
            <person name="Aroh O."/>
            <person name="Sun Y."/>
            <person name="Lan Y."/>
            <person name="Juniper S.K."/>
            <person name="Young C.R."/>
            <person name="Angers B."/>
            <person name="Qian P.Y."/>
        </authorList>
    </citation>
    <scope>NUCLEOTIDE SEQUENCE</scope>
    <source>
        <strain evidence="2">R07B-5</strain>
    </source>
</reference>
<evidence type="ECO:0000313" key="3">
    <source>
        <dbReference type="Proteomes" id="UP001209878"/>
    </source>
</evidence>
<protein>
    <recommendedName>
        <fullName evidence="1">BZIP domain-containing protein</fullName>
    </recommendedName>
</protein>
<sequence>MAAMPLFGLEDFLPLSPTATITSNEDEDLDLFPDLVELWANHESAVTVCKSDTALQNGDMQLNSGDDAYMKHLTFTLSSQSCSNSHAMPVASDHVKNENIDDSGTLSYERRRSGVCMTKSAIAARENRMKKKGFVRTLQSSVQLLTSENKTLHQQVSSLQAKVGALQTEVMYLKGVLRNESSLASLLQNIHTTPGVEFVCSNQLGLAEGDDDSDSEDTDAYVGRKRHSMGDYTFKENVPAKNSAYTHTRPGMRKLAKLDHDYASQDAPKHVGTKRQLLQGGTDVLTKQSYPGGGICLHVSDKSVSLELCAACNKNASSARKTYGLRKRSFAGKKSN</sequence>
<comment type="caution">
    <text evidence="2">The sequence shown here is derived from an EMBL/GenBank/DDBJ whole genome shotgun (WGS) entry which is preliminary data.</text>
</comment>
<evidence type="ECO:0000259" key="1">
    <source>
        <dbReference type="Pfam" id="PF07716"/>
    </source>
</evidence>